<evidence type="ECO:0000313" key="3">
    <source>
        <dbReference type="Proteomes" id="UP000800039"/>
    </source>
</evidence>
<dbReference type="GeneID" id="63854426"/>
<keyword evidence="3" id="KW-1185">Reference proteome</keyword>
<dbReference type="EMBL" id="ML976617">
    <property type="protein sequence ID" value="KAF1844263.1"/>
    <property type="molecule type" value="Genomic_DNA"/>
</dbReference>
<evidence type="ECO:0000256" key="1">
    <source>
        <dbReference type="SAM" id="MobiDB-lite"/>
    </source>
</evidence>
<organism evidence="2 3">
    <name type="scientific">Cucurbitaria berberidis CBS 394.84</name>
    <dbReference type="NCBI Taxonomy" id="1168544"/>
    <lineage>
        <taxon>Eukaryota</taxon>
        <taxon>Fungi</taxon>
        <taxon>Dikarya</taxon>
        <taxon>Ascomycota</taxon>
        <taxon>Pezizomycotina</taxon>
        <taxon>Dothideomycetes</taxon>
        <taxon>Pleosporomycetidae</taxon>
        <taxon>Pleosporales</taxon>
        <taxon>Pleosporineae</taxon>
        <taxon>Cucurbitariaceae</taxon>
        <taxon>Cucurbitaria</taxon>
    </lineage>
</organism>
<evidence type="ECO:0000313" key="2">
    <source>
        <dbReference type="EMBL" id="KAF1844263.1"/>
    </source>
</evidence>
<gene>
    <name evidence="2" type="ORF">K460DRAFT_408555</name>
</gene>
<feature type="compositionally biased region" description="Basic and acidic residues" evidence="1">
    <location>
        <begin position="144"/>
        <end position="153"/>
    </location>
</feature>
<reference evidence="2" key="1">
    <citation type="submission" date="2020-01" db="EMBL/GenBank/DDBJ databases">
        <authorList>
            <consortium name="DOE Joint Genome Institute"/>
            <person name="Haridas S."/>
            <person name="Albert R."/>
            <person name="Binder M."/>
            <person name="Bloem J."/>
            <person name="Labutti K."/>
            <person name="Salamov A."/>
            <person name="Andreopoulos B."/>
            <person name="Baker S.E."/>
            <person name="Barry K."/>
            <person name="Bills G."/>
            <person name="Bluhm B.H."/>
            <person name="Cannon C."/>
            <person name="Castanera R."/>
            <person name="Culley D.E."/>
            <person name="Daum C."/>
            <person name="Ezra D."/>
            <person name="Gonzalez J.B."/>
            <person name="Henrissat B."/>
            <person name="Kuo A."/>
            <person name="Liang C."/>
            <person name="Lipzen A."/>
            <person name="Lutzoni F."/>
            <person name="Magnuson J."/>
            <person name="Mondo S."/>
            <person name="Nolan M."/>
            <person name="Ohm R."/>
            <person name="Pangilinan J."/>
            <person name="Park H.-J."/>
            <person name="Ramirez L."/>
            <person name="Alfaro M."/>
            <person name="Sun H."/>
            <person name="Tritt A."/>
            <person name="Yoshinaga Y."/>
            <person name="Zwiers L.-H."/>
            <person name="Turgeon B.G."/>
            <person name="Goodwin S.B."/>
            <person name="Spatafora J.W."/>
            <person name="Crous P.W."/>
            <person name="Grigoriev I.V."/>
        </authorList>
    </citation>
    <scope>NUCLEOTIDE SEQUENCE</scope>
    <source>
        <strain evidence="2">CBS 394.84</strain>
    </source>
</reference>
<protein>
    <submittedName>
        <fullName evidence="2">Uncharacterized protein</fullName>
    </submittedName>
</protein>
<accession>A0A9P4GE29</accession>
<feature type="region of interest" description="Disordered" evidence="1">
    <location>
        <begin position="144"/>
        <end position="187"/>
    </location>
</feature>
<proteinExistence type="predicted"/>
<dbReference type="Proteomes" id="UP000800039">
    <property type="component" value="Unassembled WGS sequence"/>
</dbReference>
<dbReference type="AlphaFoldDB" id="A0A9P4GE29"/>
<dbReference type="RefSeq" id="XP_040786826.1">
    <property type="nucleotide sequence ID" value="XM_040937176.1"/>
</dbReference>
<sequence>MPVHYYINSDTPVVAESSVLGLQKLPKITLTMKRAPPRGIDSGNSTLNWTFEHEKVLADITIPGLQARDIPLYWQCEHIILTRQCTHNTCYLVCYDDRNTLENTDERLYLKTNEGLTSMNPPAGWQLVLENILEGWSIYRIPENPHIKPDQSGDRSTGGAETELSQSGNDSTDSHEAEGPPLGNVYI</sequence>
<name>A0A9P4GE29_9PLEO</name>
<comment type="caution">
    <text evidence="2">The sequence shown here is derived from an EMBL/GenBank/DDBJ whole genome shotgun (WGS) entry which is preliminary data.</text>
</comment>